<reference evidence="3" key="1">
    <citation type="submission" date="2022-11" db="EMBL/GenBank/DDBJ databases">
        <title>Centuries of genome instability and evolution in soft-shell clam transmissible cancer (bioRxiv).</title>
        <authorList>
            <person name="Hart S.F.M."/>
            <person name="Yonemitsu M.A."/>
            <person name="Giersch R.M."/>
            <person name="Beal B.F."/>
            <person name="Arriagada G."/>
            <person name="Davis B.W."/>
            <person name="Ostrander E.A."/>
            <person name="Goff S.P."/>
            <person name="Metzger M.J."/>
        </authorList>
    </citation>
    <scope>NUCLEOTIDE SEQUENCE</scope>
    <source>
        <strain evidence="3">MELC-2E11</strain>
        <tissue evidence="3">Siphon/mantle</tissue>
    </source>
</reference>
<organism evidence="3 4">
    <name type="scientific">Mya arenaria</name>
    <name type="common">Soft-shell clam</name>
    <dbReference type="NCBI Taxonomy" id="6604"/>
    <lineage>
        <taxon>Eukaryota</taxon>
        <taxon>Metazoa</taxon>
        <taxon>Spiralia</taxon>
        <taxon>Lophotrochozoa</taxon>
        <taxon>Mollusca</taxon>
        <taxon>Bivalvia</taxon>
        <taxon>Autobranchia</taxon>
        <taxon>Heteroconchia</taxon>
        <taxon>Euheterodonta</taxon>
        <taxon>Imparidentia</taxon>
        <taxon>Neoheterodontei</taxon>
        <taxon>Myida</taxon>
        <taxon>Myoidea</taxon>
        <taxon>Myidae</taxon>
        <taxon>Mya</taxon>
    </lineage>
</organism>
<evidence type="ECO:0000313" key="4">
    <source>
        <dbReference type="Proteomes" id="UP001164746"/>
    </source>
</evidence>
<keyword evidence="4" id="KW-1185">Reference proteome</keyword>
<gene>
    <name evidence="3" type="ORF">MAR_005691</name>
</gene>
<dbReference type="CDD" id="cd01673">
    <property type="entry name" value="dNK"/>
    <property type="match status" value="1"/>
</dbReference>
<dbReference type="Pfam" id="PF01712">
    <property type="entry name" value="dNK"/>
    <property type="match status" value="1"/>
</dbReference>
<proteinExistence type="inferred from homology"/>
<dbReference type="InterPro" id="IPR027417">
    <property type="entry name" value="P-loop_NTPase"/>
</dbReference>
<dbReference type="PIRSF" id="PIRSF000705">
    <property type="entry name" value="DNK"/>
    <property type="match status" value="1"/>
</dbReference>
<dbReference type="PANTHER" id="PTHR10513:SF24">
    <property type="entry name" value="THYMIDINE KINASE 2, MITOCHONDRIAL"/>
    <property type="match status" value="1"/>
</dbReference>
<name>A0ABY7F3F5_MYAAR</name>
<dbReference type="SUPFAM" id="SSF52540">
    <property type="entry name" value="P-loop containing nucleoside triphosphate hydrolases"/>
    <property type="match status" value="1"/>
</dbReference>
<evidence type="ECO:0000313" key="3">
    <source>
        <dbReference type="EMBL" id="WAR15586.1"/>
    </source>
</evidence>
<accession>A0ABY7F3F5</accession>
<dbReference type="Proteomes" id="UP001164746">
    <property type="component" value="Chromosome 9"/>
</dbReference>
<dbReference type="InterPro" id="IPR031314">
    <property type="entry name" value="DNK_dom"/>
</dbReference>
<dbReference type="InterPro" id="IPR002624">
    <property type="entry name" value="DCK/DGK"/>
</dbReference>
<dbReference type="Gene3D" id="3.40.50.300">
    <property type="entry name" value="P-loop containing nucleotide triphosphate hydrolases"/>
    <property type="match status" value="1"/>
</dbReference>
<sequence>MVERPLCKSSVIEDTSQQTHVAGGSRRQHRQWKVVPEPVFKWKDVKGYNTLELMYKDASRWSLAFQSYVQLTMAEVHRKETTCPVKMIERSLYSARYCFVENLYKGGLMPEIDYAILSEWYDWIQENEDMHIDLIVYLQASSPTCQSRIKKRNRHEEQAVPIEYLDSLNSLHEDWLIKQSKFKTPCPVLIINTDCGMDDMYRKFELHRDEILQINKEN</sequence>
<dbReference type="PANTHER" id="PTHR10513">
    <property type="entry name" value="DEOXYNUCLEOSIDE KINASE"/>
    <property type="match status" value="1"/>
</dbReference>
<protein>
    <submittedName>
        <fullName evidence="3">KITM-like protein</fullName>
    </submittedName>
</protein>
<dbReference type="EMBL" id="CP111020">
    <property type="protein sequence ID" value="WAR15586.1"/>
    <property type="molecule type" value="Genomic_DNA"/>
</dbReference>
<comment type="similarity">
    <text evidence="1">Belongs to the DCK/DGK family.</text>
</comment>
<evidence type="ECO:0000259" key="2">
    <source>
        <dbReference type="Pfam" id="PF01712"/>
    </source>
</evidence>
<evidence type="ECO:0000256" key="1">
    <source>
        <dbReference type="ARBA" id="ARBA00007420"/>
    </source>
</evidence>
<dbReference type="InterPro" id="IPR050566">
    <property type="entry name" value="Deoxyribonucleoside_kinase"/>
</dbReference>
<feature type="domain" description="Deoxynucleoside kinase" evidence="2">
    <location>
        <begin position="29"/>
        <end position="212"/>
    </location>
</feature>